<evidence type="ECO:0000313" key="4">
    <source>
        <dbReference type="Proteomes" id="UP001058974"/>
    </source>
</evidence>
<reference evidence="3 4" key="1">
    <citation type="journal article" date="2022" name="Nat. Genet.">
        <title>Improved pea reference genome and pan-genome highlight genomic features and evolutionary characteristics.</title>
        <authorList>
            <person name="Yang T."/>
            <person name="Liu R."/>
            <person name="Luo Y."/>
            <person name="Hu S."/>
            <person name="Wang D."/>
            <person name="Wang C."/>
            <person name="Pandey M.K."/>
            <person name="Ge S."/>
            <person name="Xu Q."/>
            <person name="Li N."/>
            <person name="Li G."/>
            <person name="Huang Y."/>
            <person name="Saxena R.K."/>
            <person name="Ji Y."/>
            <person name="Li M."/>
            <person name="Yan X."/>
            <person name="He Y."/>
            <person name="Liu Y."/>
            <person name="Wang X."/>
            <person name="Xiang C."/>
            <person name="Varshney R.K."/>
            <person name="Ding H."/>
            <person name="Gao S."/>
            <person name="Zong X."/>
        </authorList>
    </citation>
    <scope>NUCLEOTIDE SEQUENCE [LARGE SCALE GENOMIC DNA]</scope>
    <source>
        <strain evidence="3 4">cv. Zhongwan 6</strain>
    </source>
</reference>
<feature type="compositionally biased region" description="Low complexity" evidence="1">
    <location>
        <begin position="369"/>
        <end position="388"/>
    </location>
</feature>
<feature type="region of interest" description="Disordered" evidence="1">
    <location>
        <begin position="366"/>
        <end position="443"/>
    </location>
</feature>
<evidence type="ECO:0000256" key="1">
    <source>
        <dbReference type="SAM" id="MobiDB-lite"/>
    </source>
</evidence>
<dbReference type="Proteomes" id="UP001058974">
    <property type="component" value="Chromosome 3"/>
</dbReference>
<evidence type="ECO:0000259" key="2">
    <source>
        <dbReference type="Pfam" id="PF25597"/>
    </source>
</evidence>
<feature type="compositionally biased region" description="Low complexity" evidence="1">
    <location>
        <begin position="403"/>
        <end position="429"/>
    </location>
</feature>
<accession>A0A9D4XX36</accession>
<organism evidence="3 4">
    <name type="scientific">Pisum sativum</name>
    <name type="common">Garden pea</name>
    <name type="synonym">Lathyrus oleraceus</name>
    <dbReference type="NCBI Taxonomy" id="3888"/>
    <lineage>
        <taxon>Eukaryota</taxon>
        <taxon>Viridiplantae</taxon>
        <taxon>Streptophyta</taxon>
        <taxon>Embryophyta</taxon>
        <taxon>Tracheophyta</taxon>
        <taxon>Spermatophyta</taxon>
        <taxon>Magnoliopsida</taxon>
        <taxon>eudicotyledons</taxon>
        <taxon>Gunneridae</taxon>
        <taxon>Pentapetalae</taxon>
        <taxon>rosids</taxon>
        <taxon>fabids</taxon>
        <taxon>Fabales</taxon>
        <taxon>Fabaceae</taxon>
        <taxon>Papilionoideae</taxon>
        <taxon>50 kb inversion clade</taxon>
        <taxon>NPAAA clade</taxon>
        <taxon>Hologalegina</taxon>
        <taxon>IRL clade</taxon>
        <taxon>Fabeae</taxon>
        <taxon>Lathyrus</taxon>
    </lineage>
</organism>
<dbReference type="AlphaFoldDB" id="A0A9D4XX36"/>
<feature type="domain" description="Retroviral polymerase SH3-like" evidence="2">
    <location>
        <begin position="279"/>
        <end position="338"/>
    </location>
</feature>
<gene>
    <name evidence="3" type="ORF">KIW84_032280</name>
</gene>
<proteinExistence type="predicted"/>
<dbReference type="Pfam" id="PF25597">
    <property type="entry name" value="SH3_retrovirus"/>
    <property type="match status" value="1"/>
</dbReference>
<dbReference type="InterPro" id="IPR057670">
    <property type="entry name" value="SH3_retrovirus"/>
</dbReference>
<protein>
    <recommendedName>
        <fullName evidence="2">Retroviral polymerase SH3-like domain-containing protein</fullName>
    </recommendedName>
</protein>
<feature type="region of interest" description="Disordered" evidence="1">
    <location>
        <begin position="1"/>
        <end position="26"/>
    </location>
</feature>
<sequence length="443" mass="48363">MVSVKATDPGYAMTKPPSSPSTHLSDVPVSEVSKSLDDLTRFEFTLKIAHKLDEKNFHLWHQQIEPCINTHNLAEFVVCSRLRYEVTPVVSVIESKFCLMDIDEVEILLLAHELCLTKFKKQSPPDLVSLNLTHAEVQEVVTQVVAEVVGSPLCSVRPPAANITLLQLTVPSAFVANSQQSASPSSSWYPNSGASYHVTNDLRNLQQASHEVLLDGVTGTDGLYEFSSINLSNSNPKTALSTMSSCSLFPSVNSTFVSASPTSMWHFRPDYAFLRVFGCARFPLLRPYTSHKLDFRSQSFIFLGYSISHKGYKFLAPSGRLYVSKDMLFNESRFPYVELFQSPTPTVTHKSSFVVSLSPLPCFTHSHSDSTPSPSSTSTHNVSSNPTTGANNPSESHNHAKISSTSHTESLSTSITPSDRGSSSEVVPSSPTPPFVSPGPGST</sequence>
<dbReference type="Gramene" id="Psat03G0228000-T1">
    <property type="protein sequence ID" value="KAI5426790.1"/>
    <property type="gene ID" value="KIW84_032280"/>
</dbReference>
<keyword evidence="4" id="KW-1185">Reference proteome</keyword>
<evidence type="ECO:0000313" key="3">
    <source>
        <dbReference type="EMBL" id="KAI5426790.1"/>
    </source>
</evidence>
<comment type="caution">
    <text evidence="3">The sequence shown here is derived from an EMBL/GenBank/DDBJ whole genome shotgun (WGS) entry which is preliminary data.</text>
</comment>
<dbReference type="EMBL" id="JAMSHJ010000003">
    <property type="protein sequence ID" value="KAI5426790.1"/>
    <property type="molecule type" value="Genomic_DNA"/>
</dbReference>
<name>A0A9D4XX36_PEA</name>